<sequence>MQTHLTDIQVQQFIRDGYTRIDHAFPRETAMEAQAILWKETGCDPANPATWTQPVVRLGYYGQEPFRQAVNTPLLRNAFDQLAGEGNWYPRGDLGTFPVRFPSAENPGDDGWHVDASFPGDDPADFFAYRVNVYSKMRALLMLFLFSDVEAADAPTRIRAGSHLDIARLLQPYGEAGLGFMELAGMLDVSAHRPEVSATGEAGTVYLCHPFLVHAAQPHHGSRPRFLAQPPLVARKDFIIEGKNGAYNPVEQAIRLGLGIHP</sequence>
<dbReference type="EMBL" id="RPDH01000003">
    <property type="protein sequence ID" value="RPE05718.1"/>
    <property type="molecule type" value="Genomic_DNA"/>
</dbReference>
<accession>A0A3N4PE47</accession>
<protein>
    <submittedName>
        <fullName evidence="1">Phytanoyl-CoA dioxygenase</fullName>
    </submittedName>
</protein>
<proteinExistence type="predicted"/>
<dbReference type="GO" id="GO:0016706">
    <property type="term" value="F:2-oxoglutarate-dependent dioxygenase activity"/>
    <property type="evidence" value="ECO:0007669"/>
    <property type="project" value="UniProtKB-ARBA"/>
</dbReference>
<evidence type="ECO:0000313" key="1">
    <source>
        <dbReference type="EMBL" id="RPE05718.1"/>
    </source>
</evidence>
<dbReference type="Pfam" id="PF05721">
    <property type="entry name" value="PhyH"/>
    <property type="match status" value="1"/>
</dbReference>
<keyword evidence="1" id="KW-0560">Oxidoreductase</keyword>
<comment type="caution">
    <text evidence="1">The sequence shown here is derived from an EMBL/GenBank/DDBJ whole genome shotgun (WGS) entry which is preliminary data.</text>
</comment>
<name>A0A3N4PE47_9BACT</name>
<dbReference type="AlphaFoldDB" id="A0A3N4PE47"/>
<dbReference type="InterPro" id="IPR008775">
    <property type="entry name" value="Phytyl_CoA_dOase-like"/>
</dbReference>
<reference evidence="1 2" key="1">
    <citation type="submission" date="2018-11" db="EMBL/GenBank/DDBJ databases">
        <title>Chitinophaga lutea sp.nov., isolate from arsenic contaminated soil.</title>
        <authorList>
            <person name="Zong Y."/>
        </authorList>
    </citation>
    <scope>NUCLEOTIDE SEQUENCE [LARGE SCALE GENOMIC DNA]</scope>
    <source>
        <strain evidence="1 2">ZY74</strain>
    </source>
</reference>
<dbReference type="OrthoDB" id="9798771at2"/>
<evidence type="ECO:0000313" key="2">
    <source>
        <dbReference type="Proteomes" id="UP000278351"/>
    </source>
</evidence>
<dbReference type="Gene3D" id="2.60.120.620">
    <property type="entry name" value="q2cbj1_9rhob like domain"/>
    <property type="match status" value="1"/>
</dbReference>
<dbReference type="RefSeq" id="WP_123849368.1">
    <property type="nucleotide sequence ID" value="NZ_RPDH01000003.1"/>
</dbReference>
<organism evidence="1 2">
    <name type="scientific">Chitinophaga lutea</name>
    <dbReference type="NCBI Taxonomy" id="2488634"/>
    <lineage>
        <taxon>Bacteria</taxon>
        <taxon>Pseudomonadati</taxon>
        <taxon>Bacteroidota</taxon>
        <taxon>Chitinophagia</taxon>
        <taxon>Chitinophagales</taxon>
        <taxon>Chitinophagaceae</taxon>
        <taxon>Chitinophaga</taxon>
    </lineage>
</organism>
<keyword evidence="1" id="KW-0223">Dioxygenase</keyword>
<dbReference type="SUPFAM" id="SSF51197">
    <property type="entry name" value="Clavaminate synthase-like"/>
    <property type="match status" value="1"/>
</dbReference>
<gene>
    <name evidence="1" type="ORF">EGT74_25460</name>
</gene>
<dbReference type="Proteomes" id="UP000278351">
    <property type="component" value="Unassembled WGS sequence"/>
</dbReference>
<keyword evidence="2" id="KW-1185">Reference proteome</keyword>